<name>A0ABU9D503_9PROT</name>
<dbReference type="Pfam" id="PF01903">
    <property type="entry name" value="CbiX"/>
    <property type="match status" value="2"/>
</dbReference>
<evidence type="ECO:0000256" key="7">
    <source>
        <dbReference type="SAM" id="MobiDB-lite"/>
    </source>
</evidence>
<keyword evidence="5 9" id="KW-0413">Isomerase</keyword>
<evidence type="ECO:0000313" key="10">
    <source>
        <dbReference type="Proteomes" id="UP001446205"/>
    </source>
</evidence>
<feature type="region of interest" description="Disordered" evidence="7">
    <location>
        <begin position="279"/>
        <end position="308"/>
    </location>
</feature>
<evidence type="ECO:0000256" key="1">
    <source>
        <dbReference type="ARBA" id="ARBA00004953"/>
    </source>
</evidence>
<reference evidence="9 10" key="1">
    <citation type="submission" date="2024-04" db="EMBL/GenBank/DDBJ databases">
        <authorList>
            <person name="Abashina T."/>
            <person name="Shaikin A."/>
        </authorList>
    </citation>
    <scope>NUCLEOTIDE SEQUENCE [LARGE SCALE GENOMIC DNA]</scope>
    <source>
        <strain evidence="9 10">AAFK</strain>
    </source>
</reference>
<dbReference type="GO" id="GO:0016993">
    <property type="term" value="F:precorrin-8X methylmutase activity"/>
    <property type="evidence" value="ECO:0007669"/>
    <property type="project" value="UniProtKB-EC"/>
</dbReference>
<dbReference type="SUPFAM" id="SSF63965">
    <property type="entry name" value="Precorrin-8X methylmutase CbiC/CobH"/>
    <property type="match status" value="1"/>
</dbReference>
<dbReference type="InterPro" id="IPR036588">
    <property type="entry name" value="CobH/CbiC_sf"/>
</dbReference>
<dbReference type="RefSeq" id="WP_341369703.1">
    <property type="nucleotide sequence ID" value="NZ_JBBPCO010000002.1"/>
</dbReference>
<keyword evidence="6" id="KW-0456">Lyase</keyword>
<evidence type="ECO:0000256" key="2">
    <source>
        <dbReference type="ARBA" id="ARBA00009774"/>
    </source>
</evidence>
<evidence type="ECO:0000259" key="8">
    <source>
        <dbReference type="Pfam" id="PF02570"/>
    </source>
</evidence>
<dbReference type="EC" id="5.4.99.61" evidence="9"/>
<dbReference type="InterPro" id="IPR003722">
    <property type="entry name" value="Cbl_synth_CobH/CbiC"/>
</dbReference>
<keyword evidence="3" id="KW-0169">Cobalamin biosynthesis</keyword>
<proteinExistence type="inferred from homology"/>
<dbReference type="PANTHER" id="PTHR43588:SF1">
    <property type="entry name" value="COBALT-PRECORRIN-8 METHYLMUTASE"/>
    <property type="match status" value="1"/>
</dbReference>
<evidence type="ECO:0000256" key="4">
    <source>
        <dbReference type="ARBA" id="ARBA00022723"/>
    </source>
</evidence>
<comment type="caution">
    <text evidence="9">The sequence shown here is derived from an EMBL/GenBank/DDBJ whole genome shotgun (WGS) entry which is preliminary data.</text>
</comment>
<keyword evidence="10" id="KW-1185">Reference proteome</keyword>
<gene>
    <name evidence="9" type="ORF">WOB96_02555</name>
</gene>
<dbReference type="PANTHER" id="PTHR43588">
    <property type="entry name" value="COBALT-PRECORRIN-8 METHYLMUTASE"/>
    <property type="match status" value="1"/>
</dbReference>
<dbReference type="InterPro" id="IPR002762">
    <property type="entry name" value="CbiX-like"/>
</dbReference>
<dbReference type="EMBL" id="JBBPCO010000002">
    <property type="protein sequence ID" value="MEK8088637.1"/>
    <property type="molecule type" value="Genomic_DNA"/>
</dbReference>
<sequence>MNDDYAIVLAGHGSRDPDGLREFEQLVALVQARAPDRRILHGYLEFATPTIDTAVEDVIAAGARKVVMLPGVLFAATHAKNDMPSELLALQRLHPEVEFHFGAALDLHPKLLAACRSRLIEAEATASQVLSRSETCLVVVGRGTSDPDANSEVAKLARMLEEGMGFGASMVCYAGTAKPLVAEGLKSAVKLGYRRLLVLPYFLFDGVLVKRIYAAVDALAARHADIEVLKAGYLGPHPLVAEVFLERAREGIAGRAAMNCALCKYRVQIVGFEGQVGEPQQGHHGKVRGLAGREPETASEPPAPAPYQPHPIEAESMAIIEHGRDWSVFPADQHRVLKRLVHTSGDFGVADEIFFSPGAVGIGIRALLRCRRVVTDVSMVQSGLKQSLLAQLGISTWCGVHDEESHLMAAHFGITRSAAGIRRAWEKWGNDVVLAIGDAPTAIFETVRLVREQGWRPQLVIGLPVGFVGTRESKAALRRLMQVPRITNEGTRGGSPWAASVVNALMIGALDEISGDGS</sequence>
<evidence type="ECO:0000256" key="6">
    <source>
        <dbReference type="ARBA" id="ARBA00023239"/>
    </source>
</evidence>
<evidence type="ECO:0000256" key="5">
    <source>
        <dbReference type="ARBA" id="ARBA00023235"/>
    </source>
</evidence>
<comment type="similarity">
    <text evidence="2">Belongs to the CobH/CbiC family.</text>
</comment>
<dbReference type="SUPFAM" id="SSF53800">
    <property type="entry name" value="Chelatase"/>
    <property type="match status" value="1"/>
</dbReference>
<protein>
    <submittedName>
        <fullName evidence="9">Precorrin-8X methylmutase</fullName>
        <ecNumber evidence="9">5.4.99.61</ecNumber>
    </submittedName>
</protein>
<accession>A0ABU9D503</accession>
<keyword evidence="4" id="KW-0479">Metal-binding</keyword>
<dbReference type="CDD" id="cd03414">
    <property type="entry name" value="CbiX_SirB_C"/>
    <property type="match status" value="1"/>
</dbReference>
<evidence type="ECO:0000256" key="3">
    <source>
        <dbReference type="ARBA" id="ARBA00022573"/>
    </source>
</evidence>
<comment type="pathway">
    <text evidence="1">Cofactor biosynthesis; adenosylcobalamin biosynthesis.</text>
</comment>
<organism evidence="9 10">
    <name type="scientific">Thermithiobacillus plumbiphilus</name>
    <dbReference type="NCBI Taxonomy" id="1729899"/>
    <lineage>
        <taxon>Bacteria</taxon>
        <taxon>Pseudomonadati</taxon>
        <taxon>Pseudomonadota</taxon>
        <taxon>Acidithiobacillia</taxon>
        <taxon>Acidithiobacillales</taxon>
        <taxon>Thermithiobacillaceae</taxon>
        <taxon>Thermithiobacillus</taxon>
    </lineage>
</organism>
<dbReference type="Proteomes" id="UP001446205">
    <property type="component" value="Unassembled WGS sequence"/>
</dbReference>
<dbReference type="CDD" id="cd03416">
    <property type="entry name" value="CbiX_SirB_N"/>
    <property type="match status" value="1"/>
</dbReference>
<dbReference type="Gene3D" id="3.40.50.1400">
    <property type="match status" value="2"/>
</dbReference>
<evidence type="ECO:0000313" key="9">
    <source>
        <dbReference type="EMBL" id="MEK8088637.1"/>
    </source>
</evidence>
<dbReference type="Gene3D" id="3.40.50.10230">
    <property type="entry name" value="Cobalamin biosynthesis CobH/CbiC, precorrin-8X methylmutase"/>
    <property type="match status" value="1"/>
</dbReference>
<dbReference type="Pfam" id="PF02570">
    <property type="entry name" value="CbiC"/>
    <property type="match status" value="1"/>
</dbReference>
<feature type="domain" description="Cobalamin biosynthesis precorrin-8X methylmutase CobH/CbiC" evidence="8">
    <location>
        <begin position="312"/>
        <end position="506"/>
    </location>
</feature>